<gene>
    <name evidence="5" type="ORF">BVC80_209g39</name>
</gene>
<comment type="caution">
    <text evidence="5">The sequence shown here is derived from an EMBL/GenBank/DDBJ whole genome shotgun (WGS) entry which is preliminary data.</text>
</comment>
<accession>A0A200QD62</accession>
<dbReference type="STRING" id="56857.A0A200QD62"/>
<dbReference type="InterPro" id="IPR007650">
    <property type="entry name" value="Zf-FLZ_dom"/>
</dbReference>
<reference evidence="5 6" key="1">
    <citation type="journal article" date="2017" name="Mol. Plant">
        <title>The Genome of Medicinal Plant Macleaya cordata Provides New Insights into Benzylisoquinoline Alkaloids Metabolism.</title>
        <authorList>
            <person name="Liu X."/>
            <person name="Liu Y."/>
            <person name="Huang P."/>
            <person name="Ma Y."/>
            <person name="Qing Z."/>
            <person name="Tang Q."/>
            <person name="Cao H."/>
            <person name="Cheng P."/>
            <person name="Zheng Y."/>
            <person name="Yuan Z."/>
            <person name="Zhou Y."/>
            <person name="Liu J."/>
            <person name="Tang Z."/>
            <person name="Zhuo Y."/>
            <person name="Zhang Y."/>
            <person name="Yu L."/>
            <person name="Huang J."/>
            <person name="Yang P."/>
            <person name="Peng Q."/>
            <person name="Zhang J."/>
            <person name="Jiang W."/>
            <person name="Zhang Z."/>
            <person name="Lin K."/>
            <person name="Ro D.K."/>
            <person name="Chen X."/>
            <person name="Xiong X."/>
            <person name="Shang Y."/>
            <person name="Huang S."/>
            <person name="Zeng J."/>
        </authorList>
    </citation>
    <scope>NUCLEOTIDE SEQUENCE [LARGE SCALE GENOMIC DNA]</scope>
    <source>
        <strain evidence="6">cv. BLH2017</strain>
        <tissue evidence="5">Root</tissue>
    </source>
</reference>
<dbReference type="Pfam" id="PF04570">
    <property type="entry name" value="zf-FLZ"/>
    <property type="match status" value="1"/>
</dbReference>
<evidence type="ECO:0000256" key="3">
    <source>
        <dbReference type="PROSITE-ProRule" id="PRU01131"/>
    </source>
</evidence>
<evidence type="ECO:0000313" key="6">
    <source>
        <dbReference type="Proteomes" id="UP000195402"/>
    </source>
</evidence>
<evidence type="ECO:0000313" key="5">
    <source>
        <dbReference type="EMBL" id="OVA08317.1"/>
    </source>
</evidence>
<dbReference type="PANTHER" id="PTHR47208">
    <property type="entry name" value="OS02G0174800 PROTEIN"/>
    <property type="match status" value="1"/>
</dbReference>
<evidence type="ECO:0000259" key="4">
    <source>
        <dbReference type="PROSITE" id="PS51795"/>
    </source>
</evidence>
<dbReference type="AlphaFoldDB" id="A0A200QD62"/>
<dbReference type="OrthoDB" id="1932717at2759"/>
<sequence length="238" mass="25566">MSSTEFSEPFIPGIKTLKMSTRCSKSTRDIGSGIGLGIVAALDNFGGTDSKKIPTMTNINIAMGTTGTSPAANLNPQSHPISIGGSAAAAAVKSWSTMKGDHEDDDDFAGGDHLNRWRSKVGVFNYDESPPRFYYDDSTRSRAAFPPSDFLNSCNLCRKKLNGRDIYMYRGEKAFCSTECRYRHIVTDEHKEKYSGNEVVAVSSRSSVDMSAAAAAAAGSPAAYMEGQLIFSTGIIAI</sequence>
<keyword evidence="6" id="KW-1185">Reference proteome</keyword>
<organism evidence="5 6">
    <name type="scientific">Macleaya cordata</name>
    <name type="common">Five-seeded plume-poppy</name>
    <name type="synonym">Bocconia cordata</name>
    <dbReference type="NCBI Taxonomy" id="56857"/>
    <lineage>
        <taxon>Eukaryota</taxon>
        <taxon>Viridiplantae</taxon>
        <taxon>Streptophyta</taxon>
        <taxon>Embryophyta</taxon>
        <taxon>Tracheophyta</taxon>
        <taxon>Spermatophyta</taxon>
        <taxon>Magnoliopsida</taxon>
        <taxon>Ranunculales</taxon>
        <taxon>Papaveraceae</taxon>
        <taxon>Papaveroideae</taxon>
        <taxon>Macleaya</taxon>
    </lineage>
</organism>
<dbReference type="PROSITE" id="PS51795">
    <property type="entry name" value="ZF_FLZ"/>
    <property type="match status" value="1"/>
</dbReference>
<protein>
    <recommendedName>
        <fullName evidence="4">FLZ-type domain-containing protein</fullName>
    </recommendedName>
</protein>
<dbReference type="InterPro" id="IPR044604">
    <property type="entry name" value="FLZ12/13/14"/>
</dbReference>
<dbReference type="EMBL" id="MVGT01002328">
    <property type="protein sequence ID" value="OVA08317.1"/>
    <property type="molecule type" value="Genomic_DNA"/>
</dbReference>
<dbReference type="Proteomes" id="UP000195402">
    <property type="component" value="Unassembled WGS sequence"/>
</dbReference>
<proteinExistence type="inferred from homology"/>
<feature type="zinc finger region" description="FLZ-type" evidence="3">
    <location>
        <begin position="149"/>
        <end position="192"/>
    </location>
</feature>
<feature type="domain" description="FLZ-type" evidence="4">
    <location>
        <begin position="149"/>
        <end position="192"/>
    </location>
</feature>
<dbReference type="PANTHER" id="PTHR47208:SF5">
    <property type="entry name" value="FCS-LIKE ZINC FINGER 12-RELATED"/>
    <property type="match status" value="1"/>
</dbReference>
<evidence type="ECO:0000256" key="1">
    <source>
        <dbReference type="ARBA" id="ARBA00009374"/>
    </source>
</evidence>
<dbReference type="InParanoid" id="A0A200QD62"/>
<evidence type="ECO:0000256" key="2">
    <source>
        <dbReference type="ARBA" id="ARBA00022723"/>
    </source>
</evidence>
<dbReference type="GO" id="GO:0046872">
    <property type="term" value="F:metal ion binding"/>
    <property type="evidence" value="ECO:0007669"/>
    <property type="project" value="UniProtKB-KW"/>
</dbReference>
<comment type="similarity">
    <text evidence="1">Belongs to the FLZ family.</text>
</comment>
<keyword evidence="2" id="KW-0479">Metal-binding</keyword>
<name>A0A200QD62_MACCD</name>